<feature type="region of interest" description="Disordered" evidence="1">
    <location>
        <begin position="53"/>
        <end position="94"/>
    </location>
</feature>
<dbReference type="Proteomes" id="UP000886998">
    <property type="component" value="Unassembled WGS sequence"/>
</dbReference>
<evidence type="ECO:0000256" key="1">
    <source>
        <dbReference type="SAM" id="MobiDB-lite"/>
    </source>
</evidence>
<evidence type="ECO:0000313" key="2">
    <source>
        <dbReference type="EMBL" id="GFY45414.1"/>
    </source>
</evidence>
<dbReference type="AlphaFoldDB" id="A0A8X6X1W9"/>
<name>A0A8X6X1W9_9ARAC</name>
<organism evidence="2 3">
    <name type="scientific">Trichonephila inaurata madagascariensis</name>
    <dbReference type="NCBI Taxonomy" id="2747483"/>
    <lineage>
        <taxon>Eukaryota</taxon>
        <taxon>Metazoa</taxon>
        <taxon>Ecdysozoa</taxon>
        <taxon>Arthropoda</taxon>
        <taxon>Chelicerata</taxon>
        <taxon>Arachnida</taxon>
        <taxon>Araneae</taxon>
        <taxon>Araneomorphae</taxon>
        <taxon>Entelegynae</taxon>
        <taxon>Araneoidea</taxon>
        <taxon>Nephilidae</taxon>
        <taxon>Trichonephila</taxon>
        <taxon>Trichonephila inaurata</taxon>
    </lineage>
</organism>
<protein>
    <submittedName>
        <fullName evidence="2">Uncharacterized protein</fullName>
    </submittedName>
</protein>
<gene>
    <name evidence="2" type="ORF">TNIN_387541</name>
</gene>
<feature type="region of interest" description="Disordered" evidence="1">
    <location>
        <begin position="1"/>
        <end position="22"/>
    </location>
</feature>
<evidence type="ECO:0000313" key="3">
    <source>
        <dbReference type="Proteomes" id="UP000886998"/>
    </source>
</evidence>
<comment type="caution">
    <text evidence="2">The sequence shown here is derived from an EMBL/GenBank/DDBJ whole genome shotgun (WGS) entry which is preliminary data.</text>
</comment>
<proteinExistence type="predicted"/>
<keyword evidence="3" id="KW-1185">Reference proteome</keyword>
<accession>A0A8X6X1W9</accession>
<reference evidence="2" key="1">
    <citation type="submission" date="2020-08" db="EMBL/GenBank/DDBJ databases">
        <title>Multicomponent nature underlies the extraordinary mechanical properties of spider dragline silk.</title>
        <authorList>
            <person name="Kono N."/>
            <person name="Nakamura H."/>
            <person name="Mori M."/>
            <person name="Yoshida Y."/>
            <person name="Ohtoshi R."/>
            <person name="Malay A.D."/>
            <person name="Moran D.A.P."/>
            <person name="Tomita M."/>
            <person name="Numata K."/>
            <person name="Arakawa K."/>
        </authorList>
    </citation>
    <scope>NUCLEOTIDE SEQUENCE</scope>
</reference>
<sequence>MECAEGAVSHTGIPPEGDKGVRVTLQGSDRDCRRCKKERHLLCHLGVLPKPPKNAVVGSPPALRNATRASGWRVPPHFGPYRRSPSVRWRSADP</sequence>
<dbReference type="EMBL" id="BMAV01004842">
    <property type="protein sequence ID" value="GFY45414.1"/>
    <property type="molecule type" value="Genomic_DNA"/>
</dbReference>
<dbReference type="OrthoDB" id="10268353at2759"/>